<evidence type="ECO:0000256" key="2">
    <source>
        <dbReference type="ARBA" id="ARBA00022679"/>
    </source>
</evidence>
<evidence type="ECO:0000256" key="3">
    <source>
        <dbReference type="ARBA" id="ARBA00022723"/>
    </source>
</evidence>
<dbReference type="Gene3D" id="3.20.20.70">
    <property type="entry name" value="Aldolase class I"/>
    <property type="match status" value="1"/>
</dbReference>
<keyword evidence="6" id="KW-1185">Reference proteome</keyword>
<dbReference type="RefSeq" id="WP_265679912.1">
    <property type="nucleotide sequence ID" value="NZ_CP120863.1"/>
</dbReference>
<dbReference type="PANTHER" id="PTHR37418:SF2">
    <property type="entry name" value="3-KETO-5-AMINOHEXANOATE CLEAVAGE ENZYME"/>
    <property type="match status" value="1"/>
</dbReference>
<reference evidence="5 6" key="1">
    <citation type="submission" date="2023-03" db="EMBL/GenBank/DDBJ databases">
        <title>Roseibium porphyridii sp. nov. and Roseibium rhodosorbium sp. nov. isolated from marine algae, Porphyridium cruentum and Rhodosorus marinus, respectively.</title>
        <authorList>
            <person name="Lee M.W."/>
            <person name="Choi B.J."/>
            <person name="Lee J.K."/>
            <person name="Choi D.G."/>
            <person name="Baek J.H."/>
            <person name="Bayburt H."/>
            <person name="Kim J.M."/>
            <person name="Han D.M."/>
            <person name="Kim K.H."/>
            <person name="Jeon C.O."/>
        </authorList>
    </citation>
    <scope>NUCLEOTIDE SEQUENCE [LARGE SCALE GENOMIC DNA]</scope>
    <source>
        <strain evidence="5 6">KMA01</strain>
    </source>
</reference>
<name>A0ABY8F3S1_9HYPH</name>
<dbReference type="EMBL" id="CP120863">
    <property type="protein sequence ID" value="WFE90131.1"/>
    <property type="molecule type" value="Genomic_DNA"/>
</dbReference>
<keyword evidence="3" id="KW-0479">Metal-binding</keyword>
<evidence type="ECO:0000313" key="6">
    <source>
        <dbReference type="Proteomes" id="UP001209803"/>
    </source>
</evidence>
<comment type="cofactor">
    <cofactor evidence="1">
        <name>Zn(2+)</name>
        <dbReference type="ChEBI" id="CHEBI:29105"/>
    </cofactor>
</comment>
<accession>A0ABY8F3S1</accession>
<keyword evidence="4" id="KW-0862">Zinc</keyword>
<proteinExistence type="predicted"/>
<gene>
    <name evidence="5" type="ORF">K1718_01925</name>
</gene>
<organism evidence="5 6">
    <name type="scientific">Roseibium porphyridii</name>
    <dbReference type="NCBI Taxonomy" id="2866279"/>
    <lineage>
        <taxon>Bacteria</taxon>
        <taxon>Pseudomonadati</taxon>
        <taxon>Pseudomonadota</taxon>
        <taxon>Alphaproteobacteria</taxon>
        <taxon>Hyphomicrobiales</taxon>
        <taxon>Stappiaceae</taxon>
        <taxon>Roseibium</taxon>
    </lineage>
</organism>
<dbReference type="InterPro" id="IPR008567">
    <property type="entry name" value="BKACE"/>
</dbReference>
<evidence type="ECO:0000256" key="4">
    <source>
        <dbReference type="ARBA" id="ARBA00022833"/>
    </source>
</evidence>
<sequence>MTLKTSCNALPLIMAAPNGARRTKRDHPALPVTIAETVAAAKSCFEEGAGAIHAHVRRPDGTHVLDAGLYRELLAEMRLSVPRMRVQITTEAAGIYDDKAQRDLVDDLKPSWVSIAVTEMVPHEAGATVRAFYERTRANGTTIQHILYRAEDLVRFFELAKDGTIPGKRHQLLFVLGRYADDQESTPSDLMPYLNTLETHPADLELDWAVCAFGHQETDCLVSAIRNGGKARIGLENGLWNRDGLLAENNADRVRDLVKALENEPWFEPEELRPEQARP</sequence>
<dbReference type="PANTHER" id="PTHR37418">
    <property type="entry name" value="3-KETO-5-AMINOHEXANOATE CLEAVAGE ENZYME-RELATED"/>
    <property type="match status" value="1"/>
</dbReference>
<protein>
    <submittedName>
        <fullName evidence="5">3-keto-5-aminohexanoate cleavage protein</fullName>
    </submittedName>
</protein>
<dbReference type="Proteomes" id="UP001209803">
    <property type="component" value="Chromosome"/>
</dbReference>
<keyword evidence="2" id="KW-0808">Transferase</keyword>
<dbReference type="InterPro" id="IPR013785">
    <property type="entry name" value="Aldolase_TIM"/>
</dbReference>
<evidence type="ECO:0000313" key="5">
    <source>
        <dbReference type="EMBL" id="WFE90131.1"/>
    </source>
</evidence>
<evidence type="ECO:0000256" key="1">
    <source>
        <dbReference type="ARBA" id="ARBA00001947"/>
    </source>
</evidence>
<dbReference type="Pfam" id="PF05853">
    <property type="entry name" value="BKACE"/>
    <property type="match status" value="1"/>
</dbReference>